<proteinExistence type="predicted"/>
<dbReference type="Proteomes" id="UP000800235">
    <property type="component" value="Unassembled WGS sequence"/>
</dbReference>
<gene>
    <name evidence="1" type="ORF">EJ08DRAFT_633660</name>
</gene>
<reference evidence="1" key="1">
    <citation type="journal article" date="2020" name="Stud. Mycol.">
        <title>101 Dothideomycetes genomes: a test case for predicting lifestyles and emergence of pathogens.</title>
        <authorList>
            <person name="Haridas S."/>
            <person name="Albert R."/>
            <person name="Binder M."/>
            <person name="Bloem J."/>
            <person name="Labutti K."/>
            <person name="Salamov A."/>
            <person name="Andreopoulos B."/>
            <person name="Baker S."/>
            <person name="Barry K."/>
            <person name="Bills G."/>
            <person name="Bluhm B."/>
            <person name="Cannon C."/>
            <person name="Castanera R."/>
            <person name="Culley D."/>
            <person name="Daum C."/>
            <person name="Ezra D."/>
            <person name="Gonzalez J."/>
            <person name="Henrissat B."/>
            <person name="Kuo A."/>
            <person name="Liang C."/>
            <person name="Lipzen A."/>
            <person name="Lutzoni F."/>
            <person name="Magnuson J."/>
            <person name="Mondo S."/>
            <person name="Nolan M."/>
            <person name="Ohm R."/>
            <person name="Pangilinan J."/>
            <person name="Park H.-J."/>
            <person name="Ramirez L."/>
            <person name="Alfaro M."/>
            <person name="Sun H."/>
            <person name="Tritt A."/>
            <person name="Yoshinaga Y."/>
            <person name="Zwiers L.-H."/>
            <person name="Turgeon B."/>
            <person name="Goodwin S."/>
            <person name="Spatafora J."/>
            <person name="Crous P."/>
            <person name="Grigoriev I."/>
        </authorList>
    </citation>
    <scope>NUCLEOTIDE SEQUENCE</scope>
    <source>
        <strain evidence="1">CBS 130266</strain>
    </source>
</reference>
<accession>A0A9P4NRY9</accession>
<organism evidence="1 2">
    <name type="scientific">Tothia fuscella</name>
    <dbReference type="NCBI Taxonomy" id="1048955"/>
    <lineage>
        <taxon>Eukaryota</taxon>
        <taxon>Fungi</taxon>
        <taxon>Dikarya</taxon>
        <taxon>Ascomycota</taxon>
        <taxon>Pezizomycotina</taxon>
        <taxon>Dothideomycetes</taxon>
        <taxon>Pleosporomycetidae</taxon>
        <taxon>Venturiales</taxon>
        <taxon>Cylindrosympodiaceae</taxon>
        <taxon>Tothia</taxon>
    </lineage>
</organism>
<name>A0A9P4NRY9_9PEZI</name>
<dbReference type="Gene3D" id="2.120.10.70">
    <property type="entry name" value="Fucose-specific lectin"/>
    <property type="match status" value="1"/>
</dbReference>
<protein>
    <submittedName>
        <fullName evidence="1">Uncharacterized protein</fullName>
    </submittedName>
</protein>
<dbReference type="EMBL" id="MU007038">
    <property type="protein sequence ID" value="KAF2430562.1"/>
    <property type="molecule type" value="Genomic_DNA"/>
</dbReference>
<keyword evidence="2" id="KW-1185">Reference proteome</keyword>
<sequence length="287" mass="31907">MAHRGINTNNDVWSGGKEAVAKDARNATSISVVANTYQTTTTWHLFYVDQQNHIREKVRKTPSTTWTEGALTKPKATAMNDPHVTFQFCPDQKGGIQAFYATDPQTIQRINWIYGADAWMEKDDFTANGHVGMACYTWGAGTAQYKMFVSLNNEVKVSWKDTNTSVATTAKQPANIWTNSTVSISGDSRITGSSFSEYLIMQTPDRSSVGHNITLDAENTRSDSAEQFTFDGTTILGTHMWLWGLPTKSGDKQLTIFHQTNGSDVTMIMRDMVTTQSLIRALRIPQA</sequence>
<dbReference type="OrthoDB" id="3923199at2759"/>
<dbReference type="AlphaFoldDB" id="A0A9P4NRY9"/>
<evidence type="ECO:0000313" key="1">
    <source>
        <dbReference type="EMBL" id="KAF2430562.1"/>
    </source>
</evidence>
<comment type="caution">
    <text evidence="1">The sequence shown here is derived from an EMBL/GenBank/DDBJ whole genome shotgun (WGS) entry which is preliminary data.</text>
</comment>
<evidence type="ECO:0000313" key="2">
    <source>
        <dbReference type="Proteomes" id="UP000800235"/>
    </source>
</evidence>
<dbReference type="SUPFAM" id="SSF89372">
    <property type="entry name" value="Fucose-specific lectin"/>
    <property type="match status" value="1"/>
</dbReference>